<evidence type="ECO:0000313" key="2">
    <source>
        <dbReference type="EMBL" id="KAL3501001.1"/>
    </source>
</evidence>
<gene>
    <name evidence="2" type="ORF">ACH5RR_035450</name>
</gene>
<feature type="compositionally biased region" description="Basic and acidic residues" evidence="1">
    <location>
        <begin position="287"/>
        <end position="305"/>
    </location>
</feature>
<reference evidence="2 3" key="1">
    <citation type="submission" date="2024-11" db="EMBL/GenBank/DDBJ databases">
        <title>A near-complete genome assembly of Cinchona calisaya.</title>
        <authorList>
            <person name="Lian D.C."/>
            <person name="Zhao X.W."/>
            <person name="Wei L."/>
        </authorList>
    </citation>
    <scope>NUCLEOTIDE SEQUENCE [LARGE SCALE GENOMIC DNA]</scope>
    <source>
        <tissue evidence="2">Nenye</tissue>
    </source>
</reference>
<keyword evidence="3" id="KW-1185">Reference proteome</keyword>
<comment type="caution">
    <text evidence="2">The sequence shown here is derived from an EMBL/GenBank/DDBJ whole genome shotgun (WGS) entry which is preliminary data.</text>
</comment>
<organism evidence="2 3">
    <name type="scientific">Cinchona calisaya</name>
    <dbReference type="NCBI Taxonomy" id="153742"/>
    <lineage>
        <taxon>Eukaryota</taxon>
        <taxon>Viridiplantae</taxon>
        <taxon>Streptophyta</taxon>
        <taxon>Embryophyta</taxon>
        <taxon>Tracheophyta</taxon>
        <taxon>Spermatophyta</taxon>
        <taxon>Magnoliopsida</taxon>
        <taxon>eudicotyledons</taxon>
        <taxon>Gunneridae</taxon>
        <taxon>Pentapetalae</taxon>
        <taxon>asterids</taxon>
        <taxon>lamiids</taxon>
        <taxon>Gentianales</taxon>
        <taxon>Rubiaceae</taxon>
        <taxon>Cinchonoideae</taxon>
        <taxon>Cinchoneae</taxon>
        <taxon>Cinchona</taxon>
    </lineage>
</organism>
<protein>
    <submittedName>
        <fullName evidence="2">Uncharacterized protein</fullName>
    </submittedName>
</protein>
<dbReference type="AlphaFoldDB" id="A0ABD2Y1U1"/>
<feature type="region of interest" description="Disordered" evidence="1">
    <location>
        <begin position="255"/>
        <end position="305"/>
    </location>
</feature>
<dbReference type="EMBL" id="JBJUIK010000015">
    <property type="protein sequence ID" value="KAL3501001.1"/>
    <property type="molecule type" value="Genomic_DNA"/>
</dbReference>
<dbReference type="Proteomes" id="UP001630127">
    <property type="component" value="Unassembled WGS sequence"/>
</dbReference>
<evidence type="ECO:0000256" key="1">
    <source>
        <dbReference type="SAM" id="MobiDB-lite"/>
    </source>
</evidence>
<evidence type="ECO:0000313" key="3">
    <source>
        <dbReference type="Proteomes" id="UP001630127"/>
    </source>
</evidence>
<feature type="compositionally biased region" description="Gly residues" evidence="1">
    <location>
        <begin position="260"/>
        <end position="280"/>
    </location>
</feature>
<accession>A0ABD2Y1U1</accession>
<sequence>MDKDDLRRNHYACMPQNQKDKLLHRRNKRYAEMPQDKKEELLRHRREFYAHTKKEKQNSDGYPVLQACRGKSKDIDKKKIDENLIEMFDAKSRELGSYLRVRQNQKQSSNSIPLSLGALNQTKGWTLEESFSSVKFSMPQLSKENATCHALINVKLVNKGEVSIAIPAMPYDLSRLYTSLDEESVEFRRNSRTYNNSLGFTSLGAKCRFDIDLEDADGTITASVFVELGEKLLGYNVVQTMKYFKQDGRDCKAEPPLGHQSGGVLGGKGGGEGEVSGGTWDGSIEAEGQKRKGRMGREKCGVVEF</sequence>
<name>A0ABD2Y1U1_9GENT</name>
<proteinExistence type="predicted"/>